<accession>A0A550C0I2</accession>
<dbReference type="EMBL" id="VDMD01000037">
    <property type="protein sequence ID" value="TRM58293.1"/>
    <property type="molecule type" value="Genomic_DNA"/>
</dbReference>
<evidence type="ECO:0000313" key="1">
    <source>
        <dbReference type="EMBL" id="TRM58293.1"/>
    </source>
</evidence>
<dbReference type="Proteomes" id="UP000320762">
    <property type="component" value="Unassembled WGS sequence"/>
</dbReference>
<sequence>MAGLVLSRTSMFLRTRVIQSAFGHHLRVRGSPQTAQSTQPAYRAAPEPLLMKEVIREGTKGSAPLFDGLCRDFVADGTYGIKARKTSGSLPSPQLPAYLPTPQMAHNSASVLANLDGLFLFADEYKTLISSVPETYEVRVSPRSCLADCKALGRFEAPVNRISLYTHIATTDGSARVQISKEAWSLVKGRLSAVGVVVREPKTRMDSDLEELNRLSSQFCIRRVRN</sequence>
<proteinExistence type="predicted"/>
<name>A0A550C0I2_9AGAR</name>
<protein>
    <submittedName>
        <fullName evidence="1">Uncharacterized protein</fullName>
    </submittedName>
</protein>
<keyword evidence="2" id="KW-1185">Reference proteome</keyword>
<dbReference type="AlphaFoldDB" id="A0A550C0I2"/>
<evidence type="ECO:0000313" key="2">
    <source>
        <dbReference type="Proteomes" id="UP000320762"/>
    </source>
</evidence>
<gene>
    <name evidence="1" type="ORF">BD626DRAFT_512109</name>
</gene>
<organism evidence="1 2">
    <name type="scientific">Schizophyllum amplum</name>
    <dbReference type="NCBI Taxonomy" id="97359"/>
    <lineage>
        <taxon>Eukaryota</taxon>
        <taxon>Fungi</taxon>
        <taxon>Dikarya</taxon>
        <taxon>Basidiomycota</taxon>
        <taxon>Agaricomycotina</taxon>
        <taxon>Agaricomycetes</taxon>
        <taxon>Agaricomycetidae</taxon>
        <taxon>Agaricales</taxon>
        <taxon>Schizophyllaceae</taxon>
        <taxon>Schizophyllum</taxon>
    </lineage>
</organism>
<reference evidence="1 2" key="1">
    <citation type="journal article" date="2019" name="New Phytol.">
        <title>Comparative genomics reveals unique wood-decay strategies and fruiting body development in the Schizophyllaceae.</title>
        <authorList>
            <person name="Almasi E."/>
            <person name="Sahu N."/>
            <person name="Krizsan K."/>
            <person name="Balint B."/>
            <person name="Kovacs G.M."/>
            <person name="Kiss B."/>
            <person name="Cseklye J."/>
            <person name="Drula E."/>
            <person name="Henrissat B."/>
            <person name="Nagy I."/>
            <person name="Chovatia M."/>
            <person name="Adam C."/>
            <person name="LaButti K."/>
            <person name="Lipzen A."/>
            <person name="Riley R."/>
            <person name="Grigoriev I.V."/>
            <person name="Nagy L.G."/>
        </authorList>
    </citation>
    <scope>NUCLEOTIDE SEQUENCE [LARGE SCALE GENOMIC DNA]</scope>
    <source>
        <strain evidence="1 2">NL-1724</strain>
    </source>
</reference>
<comment type="caution">
    <text evidence="1">The sequence shown here is derived from an EMBL/GenBank/DDBJ whole genome shotgun (WGS) entry which is preliminary data.</text>
</comment>